<dbReference type="AlphaFoldDB" id="A0AAN9STT2"/>
<dbReference type="Proteomes" id="UP001386955">
    <property type="component" value="Unassembled WGS sequence"/>
</dbReference>
<accession>A0AAN9STT2</accession>
<sequence>MRRDGVDALRFEPKERAAEIGESSFSLKPICISFFRSLSPSSLPSSFQSFLPRFLALRSLFPIDLSKNELFKFPARFNVIEILNCGRGCGFDFLTIFYVVRKFRFRTEPDAVQLSTVGDSIPVLCNVCM</sequence>
<keyword evidence="2" id="KW-1185">Reference proteome</keyword>
<proteinExistence type="predicted"/>
<evidence type="ECO:0000313" key="1">
    <source>
        <dbReference type="EMBL" id="KAK7404579.1"/>
    </source>
</evidence>
<dbReference type="EMBL" id="JAYMYS010000002">
    <property type="protein sequence ID" value="KAK7404579.1"/>
    <property type="molecule type" value="Genomic_DNA"/>
</dbReference>
<gene>
    <name evidence="1" type="ORF">VNO78_05532</name>
</gene>
<organism evidence="1 2">
    <name type="scientific">Psophocarpus tetragonolobus</name>
    <name type="common">Winged bean</name>
    <name type="synonym">Dolichos tetragonolobus</name>
    <dbReference type="NCBI Taxonomy" id="3891"/>
    <lineage>
        <taxon>Eukaryota</taxon>
        <taxon>Viridiplantae</taxon>
        <taxon>Streptophyta</taxon>
        <taxon>Embryophyta</taxon>
        <taxon>Tracheophyta</taxon>
        <taxon>Spermatophyta</taxon>
        <taxon>Magnoliopsida</taxon>
        <taxon>eudicotyledons</taxon>
        <taxon>Gunneridae</taxon>
        <taxon>Pentapetalae</taxon>
        <taxon>rosids</taxon>
        <taxon>fabids</taxon>
        <taxon>Fabales</taxon>
        <taxon>Fabaceae</taxon>
        <taxon>Papilionoideae</taxon>
        <taxon>50 kb inversion clade</taxon>
        <taxon>NPAAA clade</taxon>
        <taxon>indigoferoid/millettioid clade</taxon>
        <taxon>Phaseoleae</taxon>
        <taxon>Psophocarpus</taxon>
    </lineage>
</organism>
<protein>
    <submittedName>
        <fullName evidence="1">Uncharacterized protein</fullName>
    </submittedName>
</protein>
<reference evidence="1 2" key="1">
    <citation type="submission" date="2024-01" db="EMBL/GenBank/DDBJ databases">
        <title>The genomes of 5 underutilized Papilionoideae crops provide insights into root nodulation and disease resistanc.</title>
        <authorList>
            <person name="Jiang F."/>
        </authorList>
    </citation>
    <scope>NUCLEOTIDE SEQUENCE [LARGE SCALE GENOMIC DNA]</scope>
    <source>
        <strain evidence="1">DUOXIRENSHENG_FW03</strain>
        <tissue evidence="1">Leaves</tissue>
    </source>
</reference>
<comment type="caution">
    <text evidence="1">The sequence shown here is derived from an EMBL/GenBank/DDBJ whole genome shotgun (WGS) entry which is preliminary data.</text>
</comment>
<name>A0AAN9STT2_PSOTE</name>
<evidence type="ECO:0000313" key="2">
    <source>
        <dbReference type="Proteomes" id="UP001386955"/>
    </source>
</evidence>